<sequence>MNGERAKKNANGFTLIETLVVMSLVLILISIAAMYNRTAGRQVLVSREHARVLTAFVRARSAGLTIPKTDPSVERICAYGVHVDPAARTIILFKDLGEPLPGSCVSANHVYDGDSETLERNVLDAAVALTAASMRDIVFIPPSGDVIITNEGGAVVQSATITVSGVESGLSRGVKINSFGQITEFEPTP</sequence>
<dbReference type="AlphaFoldDB" id="A0A1F8DYQ6"/>
<proteinExistence type="predicted"/>
<feature type="transmembrane region" description="Helical" evidence="1">
    <location>
        <begin position="12"/>
        <end position="35"/>
    </location>
</feature>
<keyword evidence="1" id="KW-0472">Membrane</keyword>
<organism evidence="2 3">
    <name type="scientific">Candidatus Wolfebacteria bacterium RIFOXYB1_FULL_54_12</name>
    <dbReference type="NCBI Taxonomy" id="1802559"/>
    <lineage>
        <taxon>Bacteria</taxon>
        <taxon>Candidatus Wolfeibacteriota</taxon>
    </lineage>
</organism>
<dbReference type="STRING" id="1802559.A2372_02275"/>
<reference evidence="2 3" key="1">
    <citation type="journal article" date="2016" name="Nat. Commun.">
        <title>Thousands of microbial genomes shed light on interconnected biogeochemical processes in an aquifer system.</title>
        <authorList>
            <person name="Anantharaman K."/>
            <person name="Brown C.T."/>
            <person name="Hug L.A."/>
            <person name="Sharon I."/>
            <person name="Castelle C.J."/>
            <person name="Probst A.J."/>
            <person name="Thomas B.C."/>
            <person name="Singh A."/>
            <person name="Wilkins M.J."/>
            <person name="Karaoz U."/>
            <person name="Brodie E.L."/>
            <person name="Williams K.H."/>
            <person name="Hubbard S.S."/>
            <person name="Banfield J.F."/>
        </authorList>
    </citation>
    <scope>NUCLEOTIDE SEQUENCE [LARGE SCALE GENOMIC DNA]</scope>
</reference>
<evidence type="ECO:0000256" key="1">
    <source>
        <dbReference type="SAM" id="Phobius"/>
    </source>
</evidence>
<evidence type="ECO:0008006" key="4">
    <source>
        <dbReference type="Google" id="ProtNLM"/>
    </source>
</evidence>
<dbReference type="NCBIfam" id="TIGR02532">
    <property type="entry name" value="IV_pilin_GFxxxE"/>
    <property type="match status" value="1"/>
</dbReference>
<evidence type="ECO:0000313" key="2">
    <source>
        <dbReference type="EMBL" id="OGM93209.1"/>
    </source>
</evidence>
<name>A0A1F8DYQ6_9BACT</name>
<keyword evidence="1" id="KW-1133">Transmembrane helix</keyword>
<protein>
    <recommendedName>
        <fullName evidence="4">General secretion pathway GspH domain-containing protein</fullName>
    </recommendedName>
</protein>
<dbReference type="Proteomes" id="UP000176422">
    <property type="component" value="Unassembled WGS sequence"/>
</dbReference>
<keyword evidence="1" id="KW-0812">Transmembrane</keyword>
<accession>A0A1F8DYQ6</accession>
<evidence type="ECO:0000313" key="3">
    <source>
        <dbReference type="Proteomes" id="UP000176422"/>
    </source>
</evidence>
<gene>
    <name evidence="2" type="ORF">A2372_02275</name>
</gene>
<dbReference type="InterPro" id="IPR012902">
    <property type="entry name" value="N_methyl_site"/>
</dbReference>
<dbReference type="EMBL" id="MGIT01000001">
    <property type="protein sequence ID" value="OGM93209.1"/>
    <property type="molecule type" value="Genomic_DNA"/>
</dbReference>
<dbReference type="Pfam" id="PF07963">
    <property type="entry name" value="N_methyl"/>
    <property type="match status" value="1"/>
</dbReference>
<comment type="caution">
    <text evidence="2">The sequence shown here is derived from an EMBL/GenBank/DDBJ whole genome shotgun (WGS) entry which is preliminary data.</text>
</comment>